<evidence type="ECO:0000313" key="12">
    <source>
        <dbReference type="Proteomes" id="UP000005286"/>
    </source>
</evidence>
<dbReference type="InterPro" id="IPR050107">
    <property type="entry name" value="ABC_carbohydrate_import_ATPase"/>
</dbReference>
<dbReference type="SMART" id="SM00382">
    <property type="entry name" value="AAA"/>
    <property type="match status" value="2"/>
</dbReference>
<comment type="caution">
    <text evidence="11">The sequence shown here is derived from an EMBL/GenBank/DDBJ whole genome shotgun (WGS) entry which is preliminary data.</text>
</comment>
<evidence type="ECO:0000256" key="9">
    <source>
        <dbReference type="ARBA" id="ARBA00023136"/>
    </source>
</evidence>
<dbReference type="Gene3D" id="3.40.50.300">
    <property type="entry name" value="P-loop containing nucleotide triphosphate hydrolases"/>
    <property type="match status" value="2"/>
</dbReference>
<dbReference type="PROSITE" id="PS00211">
    <property type="entry name" value="ABC_TRANSPORTER_1"/>
    <property type="match status" value="1"/>
</dbReference>
<organism evidence="11 12">
    <name type="scientific">Anaerococcus prevotii ACS-065-V-Col13</name>
    <dbReference type="NCBI Taxonomy" id="879305"/>
    <lineage>
        <taxon>Bacteria</taxon>
        <taxon>Bacillati</taxon>
        <taxon>Bacillota</taxon>
        <taxon>Tissierellia</taxon>
        <taxon>Tissierellales</taxon>
        <taxon>Peptoniphilaceae</taxon>
        <taxon>Anaerococcus</taxon>
    </lineage>
</organism>
<dbReference type="RefSeq" id="WP_004835405.1">
    <property type="nucleotide sequence ID" value="NZ_AEXM01000029.1"/>
</dbReference>
<dbReference type="PANTHER" id="PTHR43790">
    <property type="entry name" value="CARBOHYDRATE TRANSPORT ATP-BINDING PROTEIN MG119-RELATED"/>
    <property type="match status" value="1"/>
</dbReference>
<keyword evidence="7 11" id="KW-0067">ATP-binding</keyword>
<protein>
    <submittedName>
        <fullName evidence="11">ABC transporter, ATP-binding protein</fullName>
    </submittedName>
</protein>
<feature type="domain" description="ABC transporter" evidence="10">
    <location>
        <begin position="250"/>
        <end position="494"/>
    </location>
</feature>
<proteinExistence type="predicted"/>
<dbReference type="STRING" id="879305.HMPREF9290_0720"/>
<keyword evidence="9" id="KW-0472">Membrane</keyword>
<dbReference type="CDD" id="cd03216">
    <property type="entry name" value="ABC_Carb_Monos_I"/>
    <property type="match status" value="1"/>
</dbReference>
<dbReference type="Proteomes" id="UP000005286">
    <property type="component" value="Unassembled WGS sequence"/>
</dbReference>
<dbReference type="GO" id="GO:0016887">
    <property type="term" value="F:ATP hydrolysis activity"/>
    <property type="evidence" value="ECO:0007669"/>
    <property type="project" value="InterPro"/>
</dbReference>
<keyword evidence="2" id="KW-0813">Transport</keyword>
<evidence type="ECO:0000256" key="7">
    <source>
        <dbReference type="ARBA" id="ARBA00022840"/>
    </source>
</evidence>
<evidence type="ECO:0000256" key="8">
    <source>
        <dbReference type="ARBA" id="ARBA00022967"/>
    </source>
</evidence>
<dbReference type="PANTHER" id="PTHR43790:SF3">
    <property type="entry name" value="D-ALLOSE IMPORT ATP-BINDING PROTEIN ALSA-RELATED"/>
    <property type="match status" value="1"/>
</dbReference>
<keyword evidence="12" id="KW-1185">Reference proteome</keyword>
<dbReference type="FunFam" id="3.40.50.300:FF:000127">
    <property type="entry name" value="Ribose import ATP-binding protein RbsA"/>
    <property type="match status" value="1"/>
</dbReference>
<gene>
    <name evidence="11" type="ORF">HMPREF9290_0720</name>
</gene>
<dbReference type="EMBL" id="AEXM01000029">
    <property type="protein sequence ID" value="EGC81617.1"/>
    <property type="molecule type" value="Genomic_DNA"/>
</dbReference>
<evidence type="ECO:0000256" key="3">
    <source>
        <dbReference type="ARBA" id="ARBA00022475"/>
    </source>
</evidence>
<sequence length="506" mass="56356">MKKILSMEGISKSYGNVKVLNKVNFDLYEGEIHALIGENGAGKSTLMNILTGAISKDEGSIYYLDKKVDNMSPALSKELGIAFVQQEFNLAESLSVSENVYMNRLPYKNEKLKIIDYKKLYKDTQYWLNILDANFKPTDLVGNLTTGQKQMVEIAKALSLDAKIIIFDEPTTALTNYEIDVLFVVINALKDKGIASIYISHRLNELFEISDRITVLRDGSYIGTDKTEDSTEDDLIFKMVGRPANQLYSKSTFDIGKVHIEAKNLSDTKGKVKDVSFKVREGEVVGFAGLVGSGRTESIRLLFGADKKGSGEIFIDGEKVDIQRPSEAVKRKISLIPEDRKLQGLALNLSIDENVNMAKSHSFILNKKEQVTNTKKYIDSLRIKTTGPSQVVGRLSGGNQQKVVVSKWLTTDGDIYLFDEPTKGIDVGAKSEIYEIIEDLAKKGKTIIIVSSEIQELLSITDRIYVFSEGVTTGELKTSDTDQEEIMKYATMLVEKNKKELIDAGK</sequence>
<dbReference type="SUPFAM" id="SSF52540">
    <property type="entry name" value="P-loop containing nucleoside triphosphate hydrolases"/>
    <property type="match status" value="2"/>
</dbReference>
<keyword evidence="5" id="KW-0677">Repeat</keyword>
<name>F0GX35_9FIRM</name>
<dbReference type="PATRIC" id="fig|879305.3.peg.1367"/>
<keyword evidence="4" id="KW-0762">Sugar transport</keyword>
<evidence type="ECO:0000256" key="6">
    <source>
        <dbReference type="ARBA" id="ARBA00022741"/>
    </source>
</evidence>
<keyword evidence="6" id="KW-0547">Nucleotide-binding</keyword>
<dbReference type="GO" id="GO:0005886">
    <property type="term" value="C:plasma membrane"/>
    <property type="evidence" value="ECO:0007669"/>
    <property type="project" value="UniProtKB-SubCell"/>
</dbReference>
<keyword evidence="8" id="KW-1278">Translocase</keyword>
<evidence type="ECO:0000313" key="11">
    <source>
        <dbReference type="EMBL" id="EGC81617.1"/>
    </source>
</evidence>
<evidence type="ECO:0000256" key="4">
    <source>
        <dbReference type="ARBA" id="ARBA00022597"/>
    </source>
</evidence>
<dbReference type="Pfam" id="PF00005">
    <property type="entry name" value="ABC_tran"/>
    <property type="match status" value="2"/>
</dbReference>
<feature type="domain" description="ABC transporter" evidence="10">
    <location>
        <begin position="5"/>
        <end position="243"/>
    </location>
</feature>
<reference evidence="11 12" key="1">
    <citation type="submission" date="2011-01" db="EMBL/GenBank/DDBJ databases">
        <authorList>
            <person name="Durkin A.S."/>
            <person name="Madupu R."/>
            <person name="Torralba M."/>
            <person name="Gillis M."/>
            <person name="Methe B."/>
            <person name="Sutton G."/>
            <person name="Nelson K.E."/>
        </authorList>
    </citation>
    <scope>NUCLEOTIDE SEQUENCE [LARGE SCALE GENOMIC DNA]</scope>
    <source>
        <strain evidence="11 12">ACS-065-V-Col13</strain>
    </source>
</reference>
<dbReference type="InterPro" id="IPR027417">
    <property type="entry name" value="P-loop_NTPase"/>
</dbReference>
<comment type="subcellular location">
    <subcellularLocation>
        <location evidence="1">Cell membrane</location>
        <topology evidence="1">Peripheral membrane protein</topology>
    </subcellularLocation>
</comment>
<dbReference type="AlphaFoldDB" id="F0GX35"/>
<evidence type="ECO:0000256" key="5">
    <source>
        <dbReference type="ARBA" id="ARBA00022737"/>
    </source>
</evidence>
<dbReference type="GO" id="GO:0005524">
    <property type="term" value="F:ATP binding"/>
    <property type="evidence" value="ECO:0007669"/>
    <property type="project" value="UniProtKB-KW"/>
</dbReference>
<evidence type="ECO:0000256" key="1">
    <source>
        <dbReference type="ARBA" id="ARBA00004202"/>
    </source>
</evidence>
<dbReference type="InterPro" id="IPR003439">
    <property type="entry name" value="ABC_transporter-like_ATP-bd"/>
</dbReference>
<evidence type="ECO:0000259" key="10">
    <source>
        <dbReference type="PROSITE" id="PS50893"/>
    </source>
</evidence>
<keyword evidence="3" id="KW-1003">Cell membrane</keyword>
<dbReference type="PROSITE" id="PS50893">
    <property type="entry name" value="ABC_TRANSPORTER_2"/>
    <property type="match status" value="2"/>
</dbReference>
<dbReference type="eggNOG" id="COG1129">
    <property type="taxonomic scope" value="Bacteria"/>
</dbReference>
<dbReference type="InterPro" id="IPR017871">
    <property type="entry name" value="ABC_transporter-like_CS"/>
</dbReference>
<dbReference type="CDD" id="cd03215">
    <property type="entry name" value="ABC_Carb_Monos_II"/>
    <property type="match status" value="1"/>
</dbReference>
<accession>F0GX35</accession>
<dbReference type="InterPro" id="IPR003593">
    <property type="entry name" value="AAA+_ATPase"/>
</dbReference>
<evidence type="ECO:0000256" key="2">
    <source>
        <dbReference type="ARBA" id="ARBA00022448"/>
    </source>
</evidence>